<dbReference type="GO" id="GO:0016791">
    <property type="term" value="F:phosphatase activity"/>
    <property type="evidence" value="ECO:0007669"/>
    <property type="project" value="TreeGrafter"/>
</dbReference>
<dbReference type="CDD" id="cd07067">
    <property type="entry name" value="HP_PGM_like"/>
    <property type="match status" value="1"/>
</dbReference>
<accession>A0A444RVL6</accession>
<evidence type="ECO:0000313" key="1">
    <source>
        <dbReference type="EMBL" id="RXG45149.1"/>
    </source>
</evidence>
<gene>
    <name evidence="1" type="ORF">VDGE_30050</name>
</gene>
<evidence type="ECO:0000313" key="2">
    <source>
        <dbReference type="Proteomes" id="UP000288725"/>
    </source>
</evidence>
<organism evidence="1 2">
    <name type="scientific">Verticillium dahliae</name>
    <name type="common">Verticillium wilt</name>
    <dbReference type="NCBI Taxonomy" id="27337"/>
    <lineage>
        <taxon>Eukaryota</taxon>
        <taxon>Fungi</taxon>
        <taxon>Dikarya</taxon>
        <taxon>Ascomycota</taxon>
        <taxon>Pezizomycotina</taxon>
        <taxon>Sordariomycetes</taxon>
        <taxon>Hypocreomycetidae</taxon>
        <taxon>Glomerellales</taxon>
        <taxon>Plectosphaerellaceae</taxon>
        <taxon>Verticillium</taxon>
    </lineage>
</organism>
<comment type="caution">
    <text evidence="1">The sequence shown here is derived from an EMBL/GenBank/DDBJ whole genome shotgun (WGS) entry which is preliminary data.</text>
</comment>
<sequence length="233" mass="25641">MPNTIVLIRHAQALHNVDKNYTIPDPPLSTLGLAQCQELRSSLLETFGDVQDAAIIASPMIRTMQTALLSLDWLVDKGVQIRADATWQENSIKPCDTGSTIDTLVERFPTIDFSTMDPVYPDKTSDGAASYAYTRRAILARAETGLRNLQARPEKVVFVVSHSGFLRAGLTGFSFFNGDFRVFELVAAAEPRQLPQLRQWAATIRGGLGKSCVDVVELGHHLPDDEIRTATSN</sequence>
<name>A0A444RVL6_VERDA</name>
<proteinExistence type="predicted"/>
<dbReference type="Proteomes" id="UP000288725">
    <property type="component" value="Unassembled WGS sequence"/>
</dbReference>
<dbReference type="PANTHER" id="PTHR48100:SF24">
    <property type="entry name" value="PHOSPHOGLYCERATE MUTASE"/>
    <property type="match status" value="1"/>
</dbReference>
<dbReference type="SMART" id="SM00855">
    <property type="entry name" value="PGAM"/>
    <property type="match status" value="1"/>
</dbReference>
<dbReference type="GO" id="GO:0005737">
    <property type="term" value="C:cytoplasm"/>
    <property type="evidence" value="ECO:0007669"/>
    <property type="project" value="TreeGrafter"/>
</dbReference>
<dbReference type="Pfam" id="PF00300">
    <property type="entry name" value="His_Phos_1"/>
    <property type="match status" value="1"/>
</dbReference>
<dbReference type="PANTHER" id="PTHR48100">
    <property type="entry name" value="BROAD-SPECIFICITY PHOSPHATASE YOR283W-RELATED"/>
    <property type="match status" value="1"/>
</dbReference>
<protein>
    <recommendedName>
        <fullName evidence="3">Phosphoglycerate mutase family protein</fullName>
    </recommendedName>
</protein>
<dbReference type="SUPFAM" id="SSF53254">
    <property type="entry name" value="Phosphoglycerate mutase-like"/>
    <property type="match status" value="1"/>
</dbReference>
<dbReference type="AlphaFoldDB" id="A0A444RVL6"/>
<dbReference type="Gene3D" id="3.40.50.1240">
    <property type="entry name" value="Phosphoglycerate mutase-like"/>
    <property type="match status" value="1"/>
</dbReference>
<reference evidence="1 2" key="1">
    <citation type="submission" date="2018-12" db="EMBL/GenBank/DDBJ databases">
        <title>Genome of Verticillium dahliae isolate Getta Getta.</title>
        <authorList>
            <person name="Gardiner D.M."/>
        </authorList>
    </citation>
    <scope>NUCLEOTIDE SEQUENCE [LARGE SCALE GENOMIC DNA]</scope>
    <source>
        <strain evidence="1 2">Getta Getta</strain>
    </source>
</reference>
<evidence type="ECO:0008006" key="3">
    <source>
        <dbReference type="Google" id="ProtNLM"/>
    </source>
</evidence>
<dbReference type="InterPro" id="IPR013078">
    <property type="entry name" value="His_Pase_superF_clade-1"/>
</dbReference>
<dbReference type="InterPro" id="IPR029033">
    <property type="entry name" value="His_PPase_superfam"/>
</dbReference>
<dbReference type="InterPro" id="IPR050275">
    <property type="entry name" value="PGM_Phosphatase"/>
</dbReference>
<dbReference type="EMBL" id="RSDZ01000070">
    <property type="protein sequence ID" value="RXG45149.1"/>
    <property type="molecule type" value="Genomic_DNA"/>
</dbReference>